<proteinExistence type="inferred from homology"/>
<evidence type="ECO:0000313" key="5">
    <source>
        <dbReference type="EMBL" id="KAH8695298.1"/>
    </source>
</evidence>
<dbReference type="Proteomes" id="UP001201262">
    <property type="component" value="Unassembled WGS sequence"/>
</dbReference>
<keyword evidence="2" id="KW-0521">NADP</keyword>
<dbReference type="PANTHER" id="PTHR43976">
    <property type="entry name" value="SHORT CHAIN DEHYDROGENASE"/>
    <property type="match status" value="1"/>
</dbReference>
<organism evidence="5 6">
    <name type="scientific">Talaromyces proteolyticus</name>
    <dbReference type="NCBI Taxonomy" id="1131652"/>
    <lineage>
        <taxon>Eukaryota</taxon>
        <taxon>Fungi</taxon>
        <taxon>Dikarya</taxon>
        <taxon>Ascomycota</taxon>
        <taxon>Pezizomycotina</taxon>
        <taxon>Eurotiomycetes</taxon>
        <taxon>Eurotiomycetidae</taxon>
        <taxon>Eurotiales</taxon>
        <taxon>Trichocomaceae</taxon>
        <taxon>Talaromyces</taxon>
        <taxon>Talaromyces sect. Bacilispori</taxon>
    </lineage>
</organism>
<dbReference type="InterPro" id="IPR020904">
    <property type="entry name" value="Sc_DH/Rdtase_CS"/>
</dbReference>
<keyword evidence="3" id="KW-0560">Oxidoreductase</keyword>
<name>A0AAD4KL76_9EURO</name>
<protein>
    <submittedName>
        <fullName evidence="5">Serine 3-dehydrogenase</fullName>
    </submittedName>
</protein>
<dbReference type="RefSeq" id="XP_046070440.1">
    <property type="nucleotide sequence ID" value="XM_046220648.1"/>
</dbReference>
<sequence length="282" mass="30066">MARTWFITGCSSGFGEAIAKAARALGDNVVATSREAAKLGDLAQIGAYTVSLDVNSPQKDIDALVAEAVNKYGSIDILVNNAGYILEGGVEEVSDEEVRAQFDTNVFGQLAVTRAVLPYMRAKKSGVIANMGSIAGWRGGINCGMYCSAKFALIGITEALRKEVEPLGITVVAIEPGYFRTNFLSGGHKVSPKKTIDDLVPVIKPVKDMFAMYNHQQPGDPLKGAQLIVEALTGTGRCADKRLPARLAIGTDAVAMISEVLEDKKKELDDWKDLAITTDLAA</sequence>
<dbReference type="GO" id="GO:0016491">
    <property type="term" value="F:oxidoreductase activity"/>
    <property type="evidence" value="ECO:0007669"/>
    <property type="project" value="UniProtKB-KW"/>
</dbReference>
<dbReference type="SUPFAM" id="SSF51735">
    <property type="entry name" value="NAD(P)-binding Rossmann-fold domains"/>
    <property type="match status" value="1"/>
</dbReference>
<evidence type="ECO:0000256" key="4">
    <source>
        <dbReference type="RuleBase" id="RU000363"/>
    </source>
</evidence>
<evidence type="ECO:0000256" key="2">
    <source>
        <dbReference type="ARBA" id="ARBA00022857"/>
    </source>
</evidence>
<dbReference type="AlphaFoldDB" id="A0AAD4KL76"/>
<keyword evidence="6" id="KW-1185">Reference proteome</keyword>
<dbReference type="EMBL" id="JAJTJA010000008">
    <property type="protein sequence ID" value="KAH8695298.1"/>
    <property type="molecule type" value="Genomic_DNA"/>
</dbReference>
<evidence type="ECO:0000256" key="1">
    <source>
        <dbReference type="ARBA" id="ARBA00006484"/>
    </source>
</evidence>
<gene>
    <name evidence="5" type="ORF">BGW36DRAFT_429178</name>
</gene>
<dbReference type="PROSITE" id="PS00061">
    <property type="entry name" value="ADH_SHORT"/>
    <property type="match status" value="1"/>
</dbReference>
<reference evidence="5" key="1">
    <citation type="submission" date="2021-12" db="EMBL/GenBank/DDBJ databases">
        <title>Convergent genome expansion in fungi linked to evolution of root-endophyte symbiosis.</title>
        <authorList>
            <consortium name="DOE Joint Genome Institute"/>
            <person name="Ke Y.-H."/>
            <person name="Bonito G."/>
            <person name="Liao H.-L."/>
            <person name="Looney B."/>
            <person name="Rojas-Flechas A."/>
            <person name="Nash J."/>
            <person name="Hameed K."/>
            <person name="Schadt C."/>
            <person name="Martin F."/>
            <person name="Crous P.W."/>
            <person name="Miettinen O."/>
            <person name="Magnuson J.K."/>
            <person name="Labbe J."/>
            <person name="Jacobson D."/>
            <person name="Doktycz M.J."/>
            <person name="Veneault-Fourrey C."/>
            <person name="Kuo A."/>
            <person name="Mondo S."/>
            <person name="Calhoun S."/>
            <person name="Riley R."/>
            <person name="Ohm R."/>
            <person name="LaButti K."/>
            <person name="Andreopoulos B."/>
            <person name="Pangilinan J."/>
            <person name="Nolan M."/>
            <person name="Tritt A."/>
            <person name="Clum A."/>
            <person name="Lipzen A."/>
            <person name="Daum C."/>
            <person name="Barry K."/>
            <person name="Grigoriev I.V."/>
            <person name="Vilgalys R."/>
        </authorList>
    </citation>
    <scope>NUCLEOTIDE SEQUENCE</scope>
    <source>
        <strain evidence="5">PMI_201</strain>
    </source>
</reference>
<dbReference type="Gene3D" id="3.40.50.720">
    <property type="entry name" value="NAD(P)-binding Rossmann-like Domain"/>
    <property type="match status" value="1"/>
</dbReference>
<accession>A0AAD4KL76</accession>
<dbReference type="InterPro" id="IPR036291">
    <property type="entry name" value="NAD(P)-bd_dom_sf"/>
</dbReference>
<dbReference type="GeneID" id="70250935"/>
<comment type="similarity">
    <text evidence="1 4">Belongs to the short-chain dehydrogenases/reductases (SDR) family.</text>
</comment>
<dbReference type="PRINTS" id="PR00081">
    <property type="entry name" value="GDHRDH"/>
</dbReference>
<dbReference type="CDD" id="cd05374">
    <property type="entry name" value="17beta-HSD-like_SDR_c"/>
    <property type="match status" value="1"/>
</dbReference>
<evidence type="ECO:0000313" key="6">
    <source>
        <dbReference type="Proteomes" id="UP001201262"/>
    </source>
</evidence>
<dbReference type="InterPro" id="IPR002347">
    <property type="entry name" value="SDR_fam"/>
</dbReference>
<dbReference type="InterPro" id="IPR051911">
    <property type="entry name" value="SDR_oxidoreductase"/>
</dbReference>
<dbReference type="PANTHER" id="PTHR43976:SF16">
    <property type="entry name" value="SHORT-CHAIN DEHYDROGENASE_REDUCTASE FAMILY PROTEIN"/>
    <property type="match status" value="1"/>
</dbReference>
<comment type="caution">
    <text evidence="5">The sequence shown here is derived from an EMBL/GenBank/DDBJ whole genome shotgun (WGS) entry which is preliminary data.</text>
</comment>
<evidence type="ECO:0000256" key="3">
    <source>
        <dbReference type="ARBA" id="ARBA00023002"/>
    </source>
</evidence>
<dbReference type="PRINTS" id="PR00080">
    <property type="entry name" value="SDRFAMILY"/>
</dbReference>
<dbReference type="Pfam" id="PF00106">
    <property type="entry name" value="adh_short"/>
    <property type="match status" value="1"/>
</dbReference>